<dbReference type="OMA" id="TYRFWIS"/>
<dbReference type="InterPro" id="IPR008972">
    <property type="entry name" value="Cupredoxin"/>
</dbReference>
<evidence type="ECO:0000313" key="2">
    <source>
        <dbReference type="EMBL" id="KAH9318138.1"/>
    </source>
</evidence>
<dbReference type="SUPFAM" id="SSF49503">
    <property type="entry name" value="Cupredoxins"/>
    <property type="match status" value="1"/>
</dbReference>
<organism evidence="2 3">
    <name type="scientific">Taxus chinensis</name>
    <name type="common">Chinese yew</name>
    <name type="synonym">Taxus wallichiana var. chinensis</name>
    <dbReference type="NCBI Taxonomy" id="29808"/>
    <lineage>
        <taxon>Eukaryota</taxon>
        <taxon>Viridiplantae</taxon>
        <taxon>Streptophyta</taxon>
        <taxon>Embryophyta</taxon>
        <taxon>Tracheophyta</taxon>
        <taxon>Spermatophyta</taxon>
        <taxon>Pinopsida</taxon>
        <taxon>Pinidae</taxon>
        <taxon>Conifers II</taxon>
        <taxon>Cupressales</taxon>
        <taxon>Taxaceae</taxon>
        <taxon>Taxus</taxon>
    </lineage>
</organism>
<dbReference type="Gene3D" id="2.60.40.420">
    <property type="entry name" value="Cupredoxins - blue copper proteins"/>
    <property type="match status" value="1"/>
</dbReference>
<accession>A0AA38LB32</accession>
<dbReference type="Pfam" id="PF00394">
    <property type="entry name" value="Cu-oxidase"/>
    <property type="match status" value="1"/>
</dbReference>
<protein>
    <recommendedName>
        <fullName evidence="1">Plastocyanin-like domain-containing protein</fullName>
    </recommendedName>
</protein>
<dbReference type="AlphaFoldDB" id="A0AA38LB32"/>
<keyword evidence="3" id="KW-1185">Reference proteome</keyword>
<proteinExistence type="predicted"/>
<sequence length="61" mass="6796">ATRTSLDAGFLLGQPDGIIINGRGPYQTIFTVKHGGTYRFWISNVGTQTTLNFKIQNHQML</sequence>
<feature type="non-terminal residue" evidence="2">
    <location>
        <position position="1"/>
    </location>
</feature>
<reference evidence="2 3" key="1">
    <citation type="journal article" date="2021" name="Nat. Plants">
        <title>The Taxus genome provides insights into paclitaxel biosynthesis.</title>
        <authorList>
            <person name="Xiong X."/>
            <person name="Gou J."/>
            <person name="Liao Q."/>
            <person name="Li Y."/>
            <person name="Zhou Q."/>
            <person name="Bi G."/>
            <person name="Li C."/>
            <person name="Du R."/>
            <person name="Wang X."/>
            <person name="Sun T."/>
            <person name="Guo L."/>
            <person name="Liang H."/>
            <person name="Lu P."/>
            <person name="Wu Y."/>
            <person name="Zhang Z."/>
            <person name="Ro D.K."/>
            <person name="Shang Y."/>
            <person name="Huang S."/>
            <person name="Yan J."/>
        </authorList>
    </citation>
    <scope>NUCLEOTIDE SEQUENCE [LARGE SCALE GENOMIC DNA]</scope>
    <source>
        <strain evidence="2">Ta-2019</strain>
    </source>
</reference>
<dbReference type="EMBL" id="JAHRHJ020000004">
    <property type="protein sequence ID" value="KAH9318138.1"/>
    <property type="molecule type" value="Genomic_DNA"/>
</dbReference>
<evidence type="ECO:0000313" key="3">
    <source>
        <dbReference type="Proteomes" id="UP000824469"/>
    </source>
</evidence>
<dbReference type="Proteomes" id="UP000824469">
    <property type="component" value="Unassembled WGS sequence"/>
</dbReference>
<evidence type="ECO:0000259" key="1">
    <source>
        <dbReference type="Pfam" id="PF00394"/>
    </source>
</evidence>
<name>A0AA38LB32_TAXCH</name>
<gene>
    <name evidence="2" type="ORF">KI387_019907</name>
</gene>
<feature type="domain" description="Plastocyanin-like" evidence="1">
    <location>
        <begin position="13"/>
        <end position="60"/>
    </location>
</feature>
<comment type="caution">
    <text evidence="2">The sequence shown here is derived from an EMBL/GenBank/DDBJ whole genome shotgun (WGS) entry which is preliminary data.</text>
</comment>
<dbReference type="InterPro" id="IPR001117">
    <property type="entry name" value="Cu-oxidase_2nd"/>
</dbReference>